<sequence>MQAMNVHQVVQRGRGQRLLVPAKALIVLAFTWGVLYPTLLWSLRHVF</sequence>
<organism evidence="2 3">
    <name type="scientific">Roseateles toxinivorans</name>
    <dbReference type="NCBI Taxonomy" id="270368"/>
    <lineage>
        <taxon>Bacteria</taxon>
        <taxon>Pseudomonadati</taxon>
        <taxon>Pseudomonadota</taxon>
        <taxon>Betaproteobacteria</taxon>
        <taxon>Burkholderiales</taxon>
        <taxon>Sphaerotilaceae</taxon>
        <taxon>Roseateles</taxon>
    </lineage>
</organism>
<comment type="caution">
    <text evidence="2">The sequence shown here is derived from an EMBL/GenBank/DDBJ whole genome shotgun (WGS) entry which is preliminary data.</text>
</comment>
<evidence type="ECO:0000313" key="3">
    <source>
        <dbReference type="Proteomes" id="UP000295361"/>
    </source>
</evidence>
<proteinExistence type="predicted"/>
<keyword evidence="1" id="KW-0472">Membrane</keyword>
<dbReference type="EMBL" id="SNXS01000002">
    <property type="protein sequence ID" value="TDP72754.1"/>
    <property type="molecule type" value="Genomic_DNA"/>
</dbReference>
<evidence type="ECO:0000256" key="1">
    <source>
        <dbReference type="SAM" id="Phobius"/>
    </source>
</evidence>
<feature type="transmembrane region" description="Helical" evidence="1">
    <location>
        <begin position="20"/>
        <end position="43"/>
    </location>
</feature>
<evidence type="ECO:0000313" key="2">
    <source>
        <dbReference type="EMBL" id="TDP72754.1"/>
    </source>
</evidence>
<accession>A0A4V3CTL4</accession>
<keyword evidence="1" id="KW-0812">Transmembrane</keyword>
<protein>
    <submittedName>
        <fullName evidence="2">Uncharacterized protein</fullName>
    </submittedName>
</protein>
<dbReference type="AlphaFoldDB" id="A0A4V3CTL4"/>
<dbReference type="InParanoid" id="A0A4V3CTL4"/>
<dbReference type="Proteomes" id="UP000295361">
    <property type="component" value="Unassembled WGS sequence"/>
</dbReference>
<keyword evidence="3" id="KW-1185">Reference proteome</keyword>
<name>A0A4V3CTL4_9BURK</name>
<reference evidence="2 3" key="1">
    <citation type="submission" date="2019-03" db="EMBL/GenBank/DDBJ databases">
        <title>Genomic Encyclopedia of Type Strains, Phase IV (KMG-IV): sequencing the most valuable type-strain genomes for metagenomic binning, comparative biology and taxonomic classification.</title>
        <authorList>
            <person name="Goeker M."/>
        </authorList>
    </citation>
    <scope>NUCLEOTIDE SEQUENCE [LARGE SCALE GENOMIC DNA]</scope>
    <source>
        <strain evidence="2 3">DSM 16998</strain>
    </source>
</reference>
<dbReference type="RefSeq" id="WP_166651912.1">
    <property type="nucleotide sequence ID" value="NZ_SNXS01000002.1"/>
</dbReference>
<gene>
    <name evidence="2" type="ORF">DES47_102499</name>
</gene>
<keyword evidence="1" id="KW-1133">Transmembrane helix</keyword>